<dbReference type="Pfam" id="PF09952">
    <property type="entry name" value="AbiEi_2"/>
    <property type="match status" value="1"/>
</dbReference>
<accession>A0A3B0XZN8</accession>
<evidence type="ECO:0000313" key="1">
    <source>
        <dbReference type="EMBL" id="VAW68777.1"/>
    </source>
</evidence>
<dbReference type="AlphaFoldDB" id="A0A3B0XZN8"/>
<reference evidence="1" key="1">
    <citation type="submission" date="2018-06" db="EMBL/GenBank/DDBJ databases">
        <authorList>
            <person name="Zhirakovskaya E."/>
        </authorList>
    </citation>
    <scope>NUCLEOTIDE SEQUENCE</scope>
</reference>
<dbReference type="EMBL" id="UOFI01000138">
    <property type="protein sequence ID" value="VAW68777.1"/>
    <property type="molecule type" value="Genomic_DNA"/>
</dbReference>
<organism evidence="1">
    <name type="scientific">hydrothermal vent metagenome</name>
    <dbReference type="NCBI Taxonomy" id="652676"/>
    <lineage>
        <taxon>unclassified sequences</taxon>
        <taxon>metagenomes</taxon>
        <taxon>ecological metagenomes</taxon>
    </lineage>
</organism>
<protein>
    <submittedName>
        <fullName evidence="1">Uncharacterized protein</fullName>
    </submittedName>
</protein>
<dbReference type="InterPro" id="IPR019238">
    <property type="entry name" value="AbiEi_2"/>
</dbReference>
<proteinExistence type="predicted"/>
<gene>
    <name evidence="1" type="ORF">MNBD_GAMMA09-3612</name>
</gene>
<name>A0A3B0XZN8_9ZZZZ</name>
<sequence>MPNPKLNPVTDRDVTLIERVIGVFHKATGLEIDIVDYPRDKVDAIGYLRAGDTELKLAIEVKAQPTKAFTGYLYQKFTRHLPADRGLLVAEYINPAMAERLKQQDIWFIDAAGNAYINHTPIYIYVKGNKPLEQVGKSNKPRAFQPTGLKVVFALLCHPELVNAPYREIAQVADVALGTVGWIITDLKDMGYIVELDKRKRRLKEIKKLFDRWVEAYPEQLRPKLVLGKYTTPEQGWWKDTELEKLPAYLGGELAGEYLTDYLTPEIKTVYVREKPQDLQLLFRMRKDPEGDIELLEAFWNVKCDYKNEKDTERKIAHPILVYADLLATGDPRNIETAEMIYEKNIAEHFREA</sequence>